<organism evidence="2 3">
    <name type="scientific">Halococcus morrhuae DSM 1307</name>
    <dbReference type="NCBI Taxonomy" id="931277"/>
    <lineage>
        <taxon>Archaea</taxon>
        <taxon>Methanobacteriati</taxon>
        <taxon>Methanobacteriota</taxon>
        <taxon>Stenosarchaea group</taxon>
        <taxon>Halobacteria</taxon>
        <taxon>Halobacteriales</taxon>
        <taxon>Halococcaceae</taxon>
        <taxon>Halococcus</taxon>
    </lineage>
</organism>
<dbReference type="Proteomes" id="UP000011568">
    <property type="component" value="Unassembled WGS sequence"/>
</dbReference>
<evidence type="ECO:0000256" key="1">
    <source>
        <dbReference type="SAM" id="MobiDB-lite"/>
    </source>
</evidence>
<keyword evidence="3" id="KW-1185">Reference proteome</keyword>
<dbReference type="EMBL" id="AOMC01000008">
    <property type="protein sequence ID" value="EMA51999.1"/>
    <property type="molecule type" value="Genomic_DNA"/>
</dbReference>
<proteinExistence type="predicted"/>
<name>M0N4I3_HALMO</name>
<protein>
    <submittedName>
        <fullName evidence="2">Uncharacterized protein</fullName>
    </submittedName>
</protein>
<accession>M0N4I3</accession>
<dbReference type="AlphaFoldDB" id="M0N4I3"/>
<feature type="region of interest" description="Disordered" evidence="1">
    <location>
        <begin position="1"/>
        <end position="63"/>
    </location>
</feature>
<dbReference type="STRING" id="931277.C448_00250"/>
<dbReference type="PATRIC" id="fig|931277.6.peg.47"/>
<reference evidence="2 3" key="1">
    <citation type="journal article" date="2014" name="PLoS Genet.">
        <title>Phylogenetically driven sequencing of extremely halophilic archaea reveals strategies for static and dynamic osmo-response.</title>
        <authorList>
            <person name="Becker E.A."/>
            <person name="Seitzer P.M."/>
            <person name="Tritt A."/>
            <person name="Larsen D."/>
            <person name="Krusor M."/>
            <person name="Yao A.I."/>
            <person name="Wu D."/>
            <person name="Madern D."/>
            <person name="Eisen J.A."/>
            <person name="Darling A.E."/>
            <person name="Facciotti M.T."/>
        </authorList>
    </citation>
    <scope>NUCLEOTIDE SEQUENCE [LARGE SCALE GENOMIC DNA]</scope>
    <source>
        <strain evidence="2 3">DSM 1307</strain>
    </source>
</reference>
<gene>
    <name evidence="2" type="ORF">C448_00250</name>
</gene>
<sequence>MLAEVIDDHRHVEADEQCGHDEQHALKRAVVRSDEGVLLGEDHEPAAERERSGEEETGEREVL</sequence>
<evidence type="ECO:0000313" key="3">
    <source>
        <dbReference type="Proteomes" id="UP000011568"/>
    </source>
</evidence>
<evidence type="ECO:0000313" key="2">
    <source>
        <dbReference type="EMBL" id="EMA51999.1"/>
    </source>
</evidence>
<comment type="caution">
    <text evidence="2">The sequence shown here is derived from an EMBL/GenBank/DDBJ whole genome shotgun (WGS) entry which is preliminary data.</text>
</comment>